<dbReference type="AlphaFoldDB" id="A0A6M0S719"/>
<reference evidence="1 2" key="1">
    <citation type="journal article" date="2020" name="Microb. Ecol.">
        <title>Ecogenomics of the Marine Benthic Filamentous Cyanobacterium Adonisia.</title>
        <authorList>
            <person name="Walter J.M."/>
            <person name="Coutinho F.H."/>
            <person name="Leomil L."/>
            <person name="Hargreaves P.I."/>
            <person name="Campeao M.E."/>
            <person name="Vieira V.V."/>
            <person name="Silva B.S."/>
            <person name="Fistarol G.O."/>
            <person name="Salomon P.S."/>
            <person name="Sawabe T."/>
            <person name="Mino S."/>
            <person name="Hosokawa M."/>
            <person name="Miyashita H."/>
            <person name="Maruyama F."/>
            <person name="van Verk M.C."/>
            <person name="Dutilh B.E."/>
            <person name="Thompson C.C."/>
            <person name="Thompson F.L."/>
        </authorList>
    </citation>
    <scope>NUCLEOTIDE SEQUENCE [LARGE SCALE GENOMIC DNA]</scope>
    <source>
        <strain evidence="1 2">CCMR0082</strain>
    </source>
</reference>
<accession>A0A6M0S719</accession>
<name>A0A6M0S719_9CYAN</name>
<sequence length="175" mass="19536">MNSSSFSDLLTISMEELQLKNEAAYKIWGLGTFDRWDIDQEVGDLVFSNSDGVKVAAPAQIIGSFSINDSSWLWAWDNPSIVDDLNDSSWLWAWDNPSIVDDLKIHSLKLKAYGEKYGIEKLTTRKWIGTEDEAWAMTALAVNLCDTQGAYRGPAGSAYVFMTFGKVEISALVHE</sequence>
<evidence type="ECO:0000313" key="2">
    <source>
        <dbReference type="Proteomes" id="UP000473574"/>
    </source>
</evidence>
<comment type="caution">
    <text evidence="1">The sequence shown here is derived from an EMBL/GenBank/DDBJ whole genome shotgun (WGS) entry which is preliminary data.</text>
</comment>
<dbReference type="EMBL" id="QZCE01000002">
    <property type="protein sequence ID" value="NEZ64267.1"/>
    <property type="molecule type" value="Genomic_DNA"/>
</dbReference>
<dbReference type="Proteomes" id="UP000473574">
    <property type="component" value="Unassembled WGS sequence"/>
</dbReference>
<dbReference type="InterPro" id="IPR049249">
    <property type="entry name" value="DUF6882"/>
</dbReference>
<dbReference type="RefSeq" id="WP_163664412.1">
    <property type="nucleotide sequence ID" value="NZ_QZCE01000002.1"/>
</dbReference>
<protein>
    <submittedName>
        <fullName evidence="1">Uncharacterized protein</fullName>
    </submittedName>
</protein>
<organism evidence="1 2">
    <name type="scientific">Adonisia turfae CCMR0082</name>
    <dbReference type="NCBI Taxonomy" id="2304604"/>
    <lineage>
        <taxon>Bacteria</taxon>
        <taxon>Bacillati</taxon>
        <taxon>Cyanobacteriota</taxon>
        <taxon>Adonisia</taxon>
        <taxon>Adonisia turfae</taxon>
    </lineage>
</organism>
<dbReference type="Pfam" id="PF21813">
    <property type="entry name" value="DUF6882"/>
    <property type="match status" value="2"/>
</dbReference>
<evidence type="ECO:0000313" key="1">
    <source>
        <dbReference type="EMBL" id="NEZ64267.1"/>
    </source>
</evidence>
<gene>
    <name evidence="1" type="ORF">D0962_15960</name>
</gene>
<proteinExistence type="predicted"/>